<dbReference type="RefSeq" id="WP_379903120.1">
    <property type="nucleotide sequence ID" value="NZ_JBHULM010000011.1"/>
</dbReference>
<protein>
    <recommendedName>
        <fullName evidence="4">Glycerophosphoryl diester phosphodiesterase membrane domain-containing protein</fullName>
    </recommendedName>
</protein>
<dbReference type="Proteomes" id="UP001597467">
    <property type="component" value="Unassembled WGS sequence"/>
</dbReference>
<feature type="transmembrane region" description="Helical" evidence="1">
    <location>
        <begin position="137"/>
        <end position="161"/>
    </location>
</feature>
<evidence type="ECO:0000313" key="2">
    <source>
        <dbReference type="EMBL" id="MFD2542338.1"/>
    </source>
</evidence>
<gene>
    <name evidence="2" type="ORF">ACFSSB_08410</name>
</gene>
<keyword evidence="3" id="KW-1185">Reference proteome</keyword>
<feature type="transmembrane region" description="Helical" evidence="1">
    <location>
        <begin position="195"/>
        <end position="228"/>
    </location>
</feature>
<reference evidence="3" key="1">
    <citation type="journal article" date="2019" name="Int. J. Syst. Evol. Microbiol.">
        <title>The Global Catalogue of Microorganisms (GCM) 10K type strain sequencing project: providing services to taxonomists for standard genome sequencing and annotation.</title>
        <authorList>
            <consortium name="The Broad Institute Genomics Platform"/>
            <consortium name="The Broad Institute Genome Sequencing Center for Infectious Disease"/>
            <person name="Wu L."/>
            <person name="Ma J."/>
        </authorList>
    </citation>
    <scope>NUCLEOTIDE SEQUENCE [LARGE SCALE GENOMIC DNA]</scope>
    <source>
        <strain evidence="3">KCTC 42808</strain>
    </source>
</reference>
<feature type="transmembrane region" description="Helical" evidence="1">
    <location>
        <begin position="76"/>
        <end position="101"/>
    </location>
</feature>
<comment type="caution">
    <text evidence="2">The sequence shown here is derived from an EMBL/GenBank/DDBJ whole genome shotgun (WGS) entry which is preliminary data.</text>
</comment>
<keyword evidence="1" id="KW-0812">Transmembrane</keyword>
<keyword evidence="1" id="KW-0472">Membrane</keyword>
<evidence type="ECO:0008006" key="4">
    <source>
        <dbReference type="Google" id="ProtNLM"/>
    </source>
</evidence>
<evidence type="ECO:0000313" key="3">
    <source>
        <dbReference type="Proteomes" id="UP001597467"/>
    </source>
</evidence>
<feature type="transmembrane region" description="Helical" evidence="1">
    <location>
        <begin position="32"/>
        <end position="56"/>
    </location>
</feature>
<sequence length="252" mass="28756">MKFQEFESKVQNAKTLDFGDIFNKSIELFKKVWIQGMVMLLLSMLIILPFYLLMYLPLIGAGLIDPYMFEHGGASSFVLMMPFYFFILVFSVIASVVSFGMRAGFYRICKMKDLEEDGKEDYFFYLRKPYLGKLIKLSLATFGISLVAILLCYLPIFYVVVPITLMNVIFAFNPEQSVSEIVKSGFALGNKKWLITFGLVIVSSILASIVGMIMCFIGIIVTASFAYIPAYYIYKDSIGFDEEEENKQIENF</sequence>
<evidence type="ECO:0000256" key="1">
    <source>
        <dbReference type="SAM" id="Phobius"/>
    </source>
</evidence>
<proteinExistence type="predicted"/>
<accession>A0ABW5K1L4</accession>
<name>A0ABW5K1L4_9FLAO</name>
<keyword evidence="1" id="KW-1133">Transmembrane helix</keyword>
<dbReference type="EMBL" id="JBHULM010000011">
    <property type="protein sequence ID" value="MFD2542338.1"/>
    <property type="molecule type" value="Genomic_DNA"/>
</dbReference>
<organism evidence="2 3">
    <name type="scientific">Lacinutrix gracilariae</name>
    <dbReference type="NCBI Taxonomy" id="1747198"/>
    <lineage>
        <taxon>Bacteria</taxon>
        <taxon>Pseudomonadati</taxon>
        <taxon>Bacteroidota</taxon>
        <taxon>Flavobacteriia</taxon>
        <taxon>Flavobacteriales</taxon>
        <taxon>Flavobacteriaceae</taxon>
        <taxon>Lacinutrix</taxon>
    </lineage>
</organism>